<dbReference type="InterPro" id="IPR031462">
    <property type="entry name" value="CTSRT"/>
</dbReference>
<evidence type="ECO:0000259" key="2">
    <source>
        <dbReference type="Pfam" id="PF15729"/>
    </source>
</evidence>
<dbReference type="Pfam" id="PF15729">
    <property type="entry name" value="CTSRT"/>
    <property type="match status" value="1"/>
</dbReference>
<protein>
    <submittedName>
        <fullName evidence="3">Amyotrophic lateral sclerosis 2 chromosomal region candidate 11 protein</fullName>
    </submittedName>
</protein>
<feature type="region of interest" description="Disordered" evidence="1">
    <location>
        <begin position="1"/>
        <end position="60"/>
    </location>
</feature>
<name>A0AAW1CAZ1_CROAD</name>
<reference evidence="3 4" key="1">
    <citation type="journal article" date="2024" name="Proc. Natl. Acad. Sci. U.S.A.">
        <title>The genetic regulatory architecture and epigenomic basis for age-related changes in rattlesnake venom.</title>
        <authorList>
            <person name="Hogan M.P."/>
            <person name="Holding M.L."/>
            <person name="Nystrom G.S."/>
            <person name="Colston T.J."/>
            <person name="Bartlett D.A."/>
            <person name="Mason A.J."/>
            <person name="Ellsworth S.A."/>
            <person name="Rautsaw R.M."/>
            <person name="Lawrence K.C."/>
            <person name="Strickland J.L."/>
            <person name="He B."/>
            <person name="Fraser P."/>
            <person name="Margres M.J."/>
            <person name="Gilbert D.M."/>
            <person name="Gibbs H.L."/>
            <person name="Parkinson C.L."/>
            <person name="Rokyta D.R."/>
        </authorList>
    </citation>
    <scope>NUCLEOTIDE SEQUENCE [LARGE SCALE GENOMIC DNA]</scope>
    <source>
        <strain evidence="3">DRR0105</strain>
    </source>
</reference>
<feature type="compositionally biased region" description="Polar residues" evidence="1">
    <location>
        <begin position="383"/>
        <end position="392"/>
    </location>
</feature>
<dbReference type="PANTHER" id="PTHR21665">
    <property type="entry name" value="CATION CHANNEL SPERM-ASSOCIATED TARGETING SUBUNIT TAU"/>
    <property type="match status" value="1"/>
</dbReference>
<sequence length="475" mass="53819">MAAPGHRKMNTTVELPPLHPNVPWSPRRDSTDEGPASTSSSRVRSTTSSTTRGSTEGESGISQFSVSTILGLRDISSFVHAAVPPTDNLKGEKARSLLKMLMKNQKINEDSAIHMSTDIHNLIPCGDVAGLLAINVKQCKDFTAKFNVKRDTYLLIRISIDKIMKCTNPQMYRAHLRTRKMNTIYFGDVRYFSVKVPKQKSDPRNRIVLELVGFEGPKDFPRLFGNVTMHLYEVIQKQSFTETCPMRIRNMLKLPGADPAQAVAYSMFLRVPPPEDRKDYSSNVIKPRHMDYPAFLSPDLKVTVGSPEVEIPKESAEHYKTLQKALKQPARERLEKMKKEYRTLKTWREKAEYLDQLILKRGPRSRPLTKLSRFKEIVGKIHTPTSQESGSYPSPEREVKEEKQVSDFQKFPGIPPDLSNMHLEIPAPVPSRVGSDSEESEKKSQIQLLNQNSNGHGKRLRSKMHFLVEASLNPS</sequence>
<dbReference type="AlphaFoldDB" id="A0AAW1CAZ1"/>
<keyword evidence="4" id="KW-1185">Reference proteome</keyword>
<feature type="region of interest" description="Disordered" evidence="1">
    <location>
        <begin position="380"/>
        <end position="462"/>
    </location>
</feature>
<dbReference type="InterPro" id="IPR048363">
    <property type="entry name" value="CTSRT_C2"/>
</dbReference>
<evidence type="ECO:0000313" key="3">
    <source>
        <dbReference type="EMBL" id="KAK9410868.1"/>
    </source>
</evidence>
<gene>
    <name evidence="3" type="ORF">NXF25_002043</name>
</gene>
<feature type="compositionally biased region" description="Low complexity" evidence="1">
    <location>
        <begin position="37"/>
        <end position="60"/>
    </location>
</feature>
<proteinExistence type="predicted"/>
<feature type="domain" description="Cation channel sperm-associated targeting subunit tau C2" evidence="2">
    <location>
        <begin position="122"/>
        <end position="251"/>
    </location>
</feature>
<dbReference type="EMBL" id="JAOTOJ010000001">
    <property type="protein sequence ID" value="KAK9410868.1"/>
    <property type="molecule type" value="Genomic_DNA"/>
</dbReference>
<organism evidence="3 4">
    <name type="scientific">Crotalus adamanteus</name>
    <name type="common">Eastern diamondback rattlesnake</name>
    <dbReference type="NCBI Taxonomy" id="8729"/>
    <lineage>
        <taxon>Eukaryota</taxon>
        <taxon>Metazoa</taxon>
        <taxon>Chordata</taxon>
        <taxon>Craniata</taxon>
        <taxon>Vertebrata</taxon>
        <taxon>Euteleostomi</taxon>
        <taxon>Lepidosauria</taxon>
        <taxon>Squamata</taxon>
        <taxon>Bifurcata</taxon>
        <taxon>Unidentata</taxon>
        <taxon>Episquamata</taxon>
        <taxon>Toxicofera</taxon>
        <taxon>Serpentes</taxon>
        <taxon>Colubroidea</taxon>
        <taxon>Viperidae</taxon>
        <taxon>Crotalinae</taxon>
        <taxon>Crotalus</taxon>
    </lineage>
</organism>
<dbReference type="Proteomes" id="UP001474421">
    <property type="component" value="Unassembled WGS sequence"/>
</dbReference>
<dbReference type="PANTHER" id="PTHR21665:SF2">
    <property type="entry name" value="CATION CHANNEL SPERM-ASSOCIATED TARGETING SUBUNIT TAU"/>
    <property type="match status" value="1"/>
</dbReference>
<feature type="compositionally biased region" description="Basic and acidic residues" evidence="1">
    <location>
        <begin position="395"/>
        <end position="405"/>
    </location>
</feature>
<feature type="compositionally biased region" description="Polar residues" evidence="1">
    <location>
        <begin position="445"/>
        <end position="455"/>
    </location>
</feature>
<accession>A0AAW1CAZ1</accession>
<comment type="caution">
    <text evidence="3">The sequence shown here is derived from an EMBL/GenBank/DDBJ whole genome shotgun (WGS) entry which is preliminary data.</text>
</comment>
<evidence type="ECO:0000313" key="4">
    <source>
        <dbReference type="Proteomes" id="UP001474421"/>
    </source>
</evidence>
<evidence type="ECO:0000256" key="1">
    <source>
        <dbReference type="SAM" id="MobiDB-lite"/>
    </source>
</evidence>